<organism evidence="1">
    <name type="scientific">Brazilian cedratvirus IHUMI</name>
    <dbReference type="NCBI Taxonomy" id="2126980"/>
    <lineage>
        <taxon>Viruses</taxon>
        <taxon>Pithoviruses</taxon>
        <taxon>Orthocedratvirinae</taxon>
        <taxon>Alphacedratvirus</taxon>
        <taxon>Alphacedratvirus brasiliense</taxon>
    </lineage>
</organism>
<dbReference type="Proteomes" id="UP000273054">
    <property type="component" value="Segment"/>
</dbReference>
<keyword evidence="2" id="KW-1185">Reference proteome</keyword>
<protein>
    <submittedName>
        <fullName evidence="1">Uncharacterized protein</fullName>
    </submittedName>
</protein>
<reference evidence="1" key="1">
    <citation type="submission" date="2018-03" db="EMBL/GenBank/DDBJ databases">
        <authorList>
            <consortium name="Urmite Genomes"/>
        </authorList>
    </citation>
    <scope>NUCLEOTIDE SEQUENCE [LARGE SCALE GENOMIC DNA]</scope>
    <source>
        <strain evidence="1">IHUMI-27.7</strain>
    </source>
</reference>
<gene>
    <name evidence="1" type="ORF">BRZCDTV_453</name>
</gene>
<evidence type="ECO:0000313" key="1">
    <source>
        <dbReference type="EMBL" id="SPN79649.1"/>
    </source>
</evidence>
<name>A0A2R8FF64_9VIRU</name>
<sequence length="269" mass="31576">MSWATLLVFPVLPKGKVHFPKISFTQLKDYTFSLSDETQTLNDKLWNKVVEERINLLHLTTQCKTGDDVYKIRRWKNKEDYTYEDYRYIDYKPLCSTFTQKIIVGYQDIFDRDLEAFAQVNFNVDLYAVVLLKKGEYFGHVYTWISPEDPNLAFCIGIRSRVDWVFYKNKYQESALVKTPISSLLFEGVRRFASIKGARSMIIYQPLEVIRNIAPRLGFEPLPEDLYNPQVIGISIYDYILLDRPFEEALVRNTEEAIVEQVGEFVLKD</sequence>
<proteinExistence type="predicted"/>
<accession>A0A2R8FF64</accession>
<evidence type="ECO:0000313" key="2">
    <source>
        <dbReference type="Proteomes" id="UP000273054"/>
    </source>
</evidence>
<dbReference type="EMBL" id="LT994651">
    <property type="protein sequence ID" value="SPN79649.1"/>
    <property type="molecule type" value="Genomic_DNA"/>
</dbReference>